<dbReference type="InterPro" id="IPR013761">
    <property type="entry name" value="SAM/pointed_sf"/>
</dbReference>
<dbReference type="PROSITE" id="PS50088">
    <property type="entry name" value="ANK_REPEAT"/>
    <property type="match status" value="2"/>
</dbReference>
<dbReference type="SUPFAM" id="SSF48403">
    <property type="entry name" value="Ankyrin repeat"/>
    <property type="match status" value="1"/>
</dbReference>
<dbReference type="InterPro" id="IPR001660">
    <property type="entry name" value="SAM"/>
</dbReference>
<evidence type="ECO:0000313" key="13">
    <source>
        <dbReference type="Proteomes" id="UP000801492"/>
    </source>
</evidence>
<evidence type="ECO:0000256" key="9">
    <source>
        <dbReference type="SAM" id="Coils"/>
    </source>
</evidence>
<dbReference type="PANTHER" id="PTHR24171:SF9">
    <property type="entry name" value="ANKYRIN REPEAT DOMAIN-CONTAINING PROTEIN 39"/>
    <property type="match status" value="1"/>
</dbReference>
<dbReference type="InterPro" id="IPR036770">
    <property type="entry name" value="Ankyrin_rpt-contain_sf"/>
</dbReference>
<dbReference type="Pfam" id="PF00536">
    <property type="entry name" value="SAM_1"/>
    <property type="match status" value="1"/>
</dbReference>
<feature type="domain" description="SAM" evidence="11">
    <location>
        <begin position="400"/>
        <end position="465"/>
    </location>
</feature>
<evidence type="ECO:0000256" key="4">
    <source>
        <dbReference type="ARBA" id="ARBA00022737"/>
    </source>
</evidence>
<dbReference type="SUPFAM" id="SSF47769">
    <property type="entry name" value="SAM/Pointed domain"/>
    <property type="match status" value="1"/>
</dbReference>
<organism evidence="12 13">
    <name type="scientific">Ignelater luminosus</name>
    <name type="common">Cucubano</name>
    <name type="synonym">Pyrophorus luminosus</name>
    <dbReference type="NCBI Taxonomy" id="2038154"/>
    <lineage>
        <taxon>Eukaryota</taxon>
        <taxon>Metazoa</taxon>
        <taxon>Ecdysozoa</taxon>
        <taxon>Arthropoda</taxon>
        <taxon>Hexapoda</taxon>
        <taxon>Insecta</taxon>
        <taxon>Pterygota</taxon>
        <taxon>Neoptera</taxon>
        <taxon>Endopterygota</taxon>
        <taxon>Coleoptera</taxon>
        <taxon>Polyphaga</taxon>
        <taxon>Elateriformia</taxon>
        <taxon>Elateroidea</taxon>
        <taxon>Elateridae</taxon>
        <taxon>Agrypninae</taxon>
        <taxon>Pyrophorini</taxon>
        <taxon>Ignelater</taxon>
    </lineage>
</organism>
<dbReference type="OrthoDB" id="76949at2759"/>
<evidence type="ECO:0000256" key="8">
    <source>
        <dbReference type="PROSITE-ProRule" id="PRU00023"/>
    </source>
</evidence>
<dbReference type="Pfam" id="PF12796">
    <property type="entry name" value="Ank_2"/>
    <property type="match status" value="1"/>
</dbReference>
<feature type="compositionally biased region" description="Acidic residues" evidence="10">
    <location>
        <begin position="389"/>
        <end position="403"/>
    </location>
</feature>
<dbReference type="EC" id="2.4.2.30" evidence="1"/>
<evidence type="ECO:0000256" key="5">
    <source>
        <dbReference type="ARBA" id="ARBA00023043"/>
    </source>
</evidence>
<keyword evidence="13" id="KW-1185">Reference proteome</keyword>
<protein>
    <recommendedName>
        <fullName evidence="1">NAD(+) ADP-ribosyltransferase</fullName>
        <ecNumber evidence="1">2.4.2.30</ecNumber>
    </recommendedName>
</protein>
<evidence type="ECO:0000256" key="3">
    <source>
        <dbReference type="ARBA" id="ARBA00022695"/>
    </source>
</evidence>
<keyword evidence="9" id="KW-0175">Coiled coil</keyword>
<feature type="repeat" description="ANK" evidence="8">
    <location>
        <begin position="32"/>
        <end position="64"/>
    </location>
</feature>
<keyword evidence="5 8" id="KW-0040">ANK repeat</keyword>
<sequence>MSTDRFHKAAKDGLIEVLKETTRRDCNGRDEQGMTPTLYAAFYGHLEALRLLCGRGGDPDKADYFGNTALHLAAAQGHKAVVTFLVNFGANIYAMDIDEHTPQELAGINNREDILRYLDGATAKLEASDKKKTKAMKEKAKKDAEKRIREFNKRQAKADAQAQKYQKRAMQDYKSSSVINTLKLRIKSGSMSNLAAPAPQAPRHTFSAIVSGGTVSGMKGITGTVQRKVMANKNKLAANDDDFKISEIEDGKRSVRSLTGLRRDSEVMYGGALDNPRRGRLDNVFSDNEYAESSVTSTSSISSPVTNGGGLVRSISQPDFMQELSNSEPLHQEPASIFIRPGIGSLTFRKSISNTLQALSVNDGMTEESSIGSAGSLAARQRQFTSQPFDDELSDPESSEEENPNSPLERFLTAWGLGEYMSQFEEQKIDLDTLMLLTESDLKSLNLPLGPYRKLVTAISERKAALENPGEVTDGQL</sequence>
<dbReference type="InterPro" id="IPR002110">
    <property type="entry name" value="Ankyrin_rpt"/>
</dbReference>
<dbReference type="CDD" id="cd09517">
    <property type="entry name" value="SAM_USH1G_HARP"/>
    <property type="match status" value="1"/>
</dbReference>
<evidence type="ECO:0000256" key="1">
    <source>
        <dbReference type="ARBA" id="ARBA00012020"/>
    </source>
</evidence>
<evidence type="ECO:0000256" key="6">
    <source>
        <dbReference type="ARBA" id="ARBA00024347"/>
    </source>
</evidence>
<dbReference type="SMART" id="SM00248">
    <property type="entry name" value="ANK"/>
    <property type="match status" value="3"/>
</dbReference>
<comment type="similarity">
    <text evidence="6">Belongs to the ARTD/PARP family.</text>
</comment>
<proteinExistence type="inferred from homology"/>
<keyword evidence="2" id="KW-0328">Glycosyltransferase</keyword>
<feature type="coiled-coil region" evidence="9">
    <location>
        <begin position="134"/>
        <end position="168"/>
    </location>
</feature>
<dbReference type="GO" id="GO:0016779">
    <property type="term" value="F:nucleotidyltransferase activity"/>
    <property type="evidence" value="ECO:0007669"/>
    <property type="project" value="UniProtKB-KW"/>
</dbReference>
<comment type="caution">
    <text evidence="12">The sequence shown here is derived from an EMBL/GenBank/DDBJ whole genome shotgun (WGS) entry which is preliminary data.</text>
</comment>
<comment type="catalytic activity">
    <reaction evidence="7">
        <text>NAD(+) + (ADP-D-ribosyl)n-acceptor = nicotinamide + (ADP-D-ribosyl)n+1-acceptor + H(+).</text>
        <dbReference type="EC" id="2.4.2.30"/>
    </reaction>
</comment>
<dbReference type="AlphaFoldDB" id="A0A8K0D9G7"/>
<dbReference type="SMART" id="SM00454">
    <property type="entry name" value="SAM"/>
    <property type="match status" value="1"/>
</dbReference>
<evidence type="ECO:0000256" key="7">
    <source>
        <dbReference type="ARBA" id="ARBA00033987"/>
    </source>
</evidence>
<evidence type="ECO:0000313" key="12">
    <source>
        <dbReference type="EMBL" id="KAF2899346.1"/>
    </source>
</evidence>
<dbReference type="Gene3D" id="1.10.150.50">
    <property type="entry name" value="Transcription Factor, Ets-1"/>
    <property type="match status" value="1"/>
</dbReference>
<evidence type="ECO:0000256" key="2">
    <source>
        <dbReference type="ARBA" id="ARBA00022676"/>
    </source>
</evidence>
<keyword evidence="3" id="KW-0808">Transferase</keyword>
<name>A0A8K0D9G7_IGNLU</name>
<evidence type="ECO:0000256" key="10">
    <source>
        <dbReference type="SAM" id="MobiDB-lite"/>
    </source>
</evidence>
<accession>A0A8K0D9G7</accession>
<feature type="region of interest" description="Disordered" evidence="10">
    <location>
        <begin position="387"/>
        <end position="407"/>
    </location>
</feature>
<dbReference type="GO" id="GO:0003950">
    <property type="term" value="F:NAD+ poly-ADP-ribosyltransferase activity"/>
    <property type="evidence" value="ECO:0007669"/>
    <property type="project" value="UniProtKB-EC"/>
</dbReference>
<dbReference type="EMBL" id="VTPC01002871">
    <property type="protein sequence ID" value="KAF2899346.1"/>
    <property type="molecule type" value="Genomic_DNA"/>
</dbReference>
<dbReference type="Gene3D" id="1.25.40.20">
    <property type="entry name" value="Ankyrin repeat-containing domain"/>
    <property type="match status" value="1"/>
</dbReference>
<keyword evidence="4" id="KW-0677">Repeat</keyword>
<keyword evidence="3" id="KW-0548">Nucleotidyltransferase</keyword>
<dbReference type="Proteomes" id="UP000801492">
    <property type="component" value="Unassembled WGS sequence"/>
</dbReference>
<gene>
    <name evidence="12" type="ORF">ILUMI_06837</name>
</gene>
<dbReference type="PANTHER" id="PTHR24171">
    <property type="entry name" value="ANKYRIN REPEAT DOMAIN-CONTAINING PROTEIN 39-RELATED"/>
    <property type="match status" value="1"/>
</dbReference>
<feature type="repeat" description="ANK" evidence="8">
    <location>
        <begin position="65"/>
        <end position="97"/>
    </location>
</feature>
<evidence type="ECO:0000259" key="11">
    <source>
        <dbReference type="SMART" id="SM00454"/>
    </source>
</evidence>
<reference evidence="12" key="1">
    <citation type="submission" date="2019-08" db="EMBL/GenBank/DDBJ databases">
        <title>The genome of the North American firefly Photinus pyralis.</title>
        <authorList>
            <consortium name="Photinus pyralis genome working group"/>
            <person name="Fallon T.R."/>
            <person name="Sander Lower S.E."/>
            <person name="Weng J.-K."/>
        </authorList>
    </citation>
    <scope>NUCLEOTIDE SEQUENCE</scope>
    <source>
        <strain evidence="12">TRF0915ILg1</strain>
        <tissue evidence="12">Whole body</tissue>
    </source>
</reference>
<dbReference type="PROSITE" id="PS50297">
    <property type="entry name" value="ANK_REP_REGION"/>
    <property type="match status" value="2"/>
</dbReference>